<reference evidence="4" key="1">
    <citation type="journal article" date="2020" name="Viruses">
        <title>Metatranscriptomic Identification of Diverse and Divergent RNA Viruses in Green and Chlorarachniophyte Algae Cultures.</title>
        <authorList>
            <person name="Charon J."/>
            <person name="Marcelino V.R."/>
            <person name="Wetherbee R."/>
            <person name="Verbruggen H."/>
            <person name="Holmes E.C."/>
        </authorList>
    </citation>
    <scope>NUCLEOTIDE SEQUENCE</scope>
</reference>
<evidence type="ECO:0000256" key="3">
    <source>
        <dbReference type="ARBA" id="ARBA00022695"/>
    </source>
</evidence>
<dbReference type="PANTHER" id="PTHR34456:SF13">
    <property type="entry name" value="REVERSE TRANSCRIPTASE DOMAIN-CONTAINING PROTEIN"/>
    <property type="match status" value="1"/>
</dbReference>
<proteinExistence type="predicted"/>
<dbReference type="SUPFAM" id="SSF56672">
    <property type="entry name" value="DNA/RNA polymerases"/>
    <property type="match status" value="1"/>
</dbReference>
<dbReference type="InterPro" id="IPR008686">
    <property type="entry name" value="RNA_pol_mitovir"/>
</dbReference>
<dbReference type="InterPro" id="IPR043502">
    <property type="entry name" value="DNA/RNA_pol_sf"/>
</dbReference>
<evidence type="ECO:0000256" key="1">
    <source>
        <dbReference type="ARBA" id="ARBA00022484"/>
    </source>
</evidence>
<dbReference type="Pfam" id="PF05919">
    <property type="entry name" value="Mitovir_RNA_pol"/>
    <property type="match status" value="1"/>
</dbReference>
<dbReference type="GO" id="GO:0003968">
    <property type="term" value="F:RNA-directed RNA polymerase activity"/>
    <property type="evidence" value="ECO:0007669"/>
    <property type="project" value="UniProtKB-KW"/>
</dbReference>
<evidence type="ECO:0000313" key="4">
    <source>
        <dbReference type="EMBL" id="QOW97240.1"/>
    </source>
</evidence>
<keyword evidence="1 4" id="KW-0696">RNA-directed RNA polymerase</keyword>
<protein>
    <submittedName>
        <fullName evidence="4">RNA-dependent RNA polymerase</fullName>
    </submittedName>
</protein>
<organism evidence="4">
    <name type="scientific">Mito-like spartanusvirus</name>
    <dbReference type="NCBI Taxonomy" id="2784742"/>
    <lineage>
        <taxon>Viruses</taxon>
        <taxon>Riboviria</taxon>
        <taxon>Orthornavirae</taxon>
        <taxon>Lenarviricota</taxon>
        <taxon>Amabiliviricetes</taxon>
        <taxon>Wolframvirales</taxon>
        <taxon>Narnaviridae</taxon>
    </lineage>
</organism>
<accession>A0A7S7BW41</accession>
<evidence type="ECO:0000256" key="2">
    <source>
        <dbReference type="ARBA" id="ARBA00022679"/>
    </source>
</evidence>
<keyword evidence="3" id="KW-0548">Nucleotidyltransferase</keyword>
<keyword evidence="2" id="KW-0808">Transferase</keyword>
<name>A0A7S7BW41_9VIRU</name>
<dbReference type="PANTHER" id="PTHR34456">
    <property type="entry name" value="MITOVIRUS RNA-DEPENDENT RNA POLYMERASE"/>
    <property type="match status" value="1"/>
</dbReference>
<dbReference type="EMBL" id="MW086587">
    <property type="protein sequence ID" value="QOW97240.1"/>
    <property type="molecule type" value="Genomic_RNA"/>
</dbReference>
<sequence>MMKTKTSFRFDINLSPIVRLLRGWWRSSRIASVYMGITDYQVYLFRVSRACGEHTAAKHGKEIYQRAKNYVLGSPLPEMKVFWFKTSFLGVLPRKLVRLERLLARESKISRVLCLTILSCYRLVNHPIKVSYSGALDPYSGTFWDKHLFHKCFEPLRDKFNLGRLKPKCPEPDVWTEYMGSNGPHSVPCILGASGDAVNLLKPGPVAEKLRQAVIGLSASIMKPFSRVPMWIPTWAHRDPELLLCQRLQDNAKFAKESMSMDAKRTLWKSQGKEFLRDPLNIKYRSCFARYVFLSEGGGKTRCVTPVNYYIQQALKPYHDYFMSCLRLIPMDCSFDEEHGKKMVRIWSGRGRSLSSIDMTEATDRAPRKWMVEVAENLLGKEFAQLWLDLMGLPIQFGKSRMTERPFRVGAPMGIYCLWPVFTLFHHTLVQIAAYRAGRHLPFMDYVMRGDDVVIADDDVAKEYMKLLDEFGLKFSPSKSYICKPGVAEFAKSIFLWGVDYSPISVRQLKSGFMVDPFCVPDLLNRFCKLCPPSKGQQVPHSALTWFIRKRSACAMLHEYLLYEPNRRIRSLLPPEWRSPEGWYRDGKVPREVVDQIDQQSSDEVAAELLKDLQADLEKVVPRIMRQIPITPKLVIEDDYDLPIIIRIYWLTQKLDYDRSLAVQVLRDRPAGFASRVLDQALMVLGLGSHNSGRSLLNNRRYRLSKYLLKRSRLFEHRYWRFEPGSGLYYL</sequence>